<dbReference type="AlphaFoldDB" id="A0AAV2GXJ9"/>
<gene>
    <name evidence="2" type="ORF">GSLYS_00000133001</name>
</gene>
<name>A0AAV2GXJ9_LYMST</name>
<proteinExistence type="predicted"/>
<feature type="non-terminal residue" evidence="2">
    <location>
        <position position="1"/>
    </location>
</feature>
<evidence type="ECO:0000313" key="2">
    <source>
        <dbReference type="EMBL" id="CAL1525956.1"/>
    </source>
</evidence>
<evidence type="ECO:0000256" key="1">
    <source>
        <dbReference type="SAM" id="MobiDB-lite"/>
    </source>
</evidence>
<dbReference type="Proteomes" id="UP001497497">
    <property type="component" value="Unassembled WGS sequence"/>
</dbReference>
<feature type="region of interest" description="Disordered" evidence="1">
    <location>
        <begin position="1"/>
        <end position="33"/>
    </location>
</feature>
<organism evidence="2 3">
    <name type="scientific">Lymnaea stagnalis</name>
    <name type="common">Great pond snail</name>
    <name type="synonym">Helix stagnalis</name>
    <dbReference type="NCBI Taxonomy" id="6523"/>
    <lineage>
        <taxon>Eukaryota</taxon>
        <taxon>Metazoa</taxon>
        <taxon>Spiralia</taxon>
        <taxon>Lophotrochozoa</taxon>
        <taxon>Mollusca</taxon>
        <taxon>Gastropoda</taxon>
        <taxon>Heterobranchia</taxon>
        <taxon>Euthyneura</taxon>
        <taxon>Panpulmonata</taxon>
        <taxon>Hygrophila</taxon>
        <taxon>Lymnaeoidea</taxon>
        <taxon>Lymnaeidae</taxon>
        <taxon>Lymnaea</taxon>
    </lineage>
</organism>
<feature type="non-terminal residue" evidence="2">
    <location>
        <position position="173"/>
    </location>
</feature>
<evidence type="ECO:0000313" key="3">
    <source>
        <dbReference type="Proteomes" id="UP001497497"/>
    </source>
</evidence>
<feature type="compositionally biased region" description="Basic and acidic residues" evidence="1">
    <location>
        <begin position="1"/>
        <end position="12"/>
    </location>
</feature>
<comment type="caution">
    <text evidence="2">The sequence shown here is derived from an EMBL/GenBank/DDBJ whole genome shotgun (WGS) entry which is preliminary data.</text>
</comment>
<dbReference type="EMBL" id="CAXITT010000001">
    <property type="protein sequence ID" value="CAL1525956.1"/>
    <property type="molecule type" value="Genomic_DNA"/>
</dbReference>
<keyword evidence="3" id="KW-1185">Reference proteome</keyword>
<sequence length="173" mass="19210">NRSEPRAPDRNESGNFSILGLEQGSSLTTKESDVDAVERPVLLDCPIPDCSVPDCLLKSRSMQSEKRKNTLFPPPASIMKRINDTLRKIIINDDTPVFINKPVTRTNIVGVDISHKVRNRSSYKAGLKNSKSVDLNSFLEPVKFDISIKPQTGPANPIETIQRGLGFEKLKLP</sequence>
<protein>
    <submittedName>
        <fullName evidence="2">Uncharacterized protein</fullName>
    </submittedName>
</protein>
<reference evidence="2 3" key="1">
    <citation type="submission" date="2024-04" db="EMBL/GenBank/DDBJ databases">
        <authorList>
            <consortium name="Genoscope - CEA"/>
            <person name="William W."/>
        </authorList>
    </citation>
    <scope>NUCLEOTIDE SEQUENCE [LARGE SCALE GENOMIC DNA]</scope>
</reference>
<accession>A0AAV2GXJ9</accession>